<dbReference type="InterPro" id="IPR036138">
    <property type="entry name" value="PBP_dimer_sf"/>
</dbReference>
<accession>A0A559KBT9</accession>
<evidence type="ECO:0000256" key="4">
    <source>
        <dbReference type="SAM" id="MobiDB-lite"/>
    </source>
</evidence>
<dbReference type="PANTHER" id="PTHR30627">
    <property type="entry name" value="PEPTIDOGLYCAN D,D-TRANSPEPTIDASE"/>
    <property type="match status" value="1"/>
</dbReference>
<dbReference type="EMBL" id="VNJI01000013">
    <property type="protein sequence ID" value="TVY09602.1"/>
    <property type="molecule type" value="Genomic_DNA"/>
</dbReference>
<evidence type="ECO:0000256" key="3">
    <source>
        <dbReference type="ARBA" id="ARBA00023136"/>
    </source>
</evidence>
<proteinExistence type="inferred from homology"/>
<dbReference type="SUPFAM" id="SSF56519">
    <property type="entry name" value="Penicillin binding protein dimerisation domain"/>
    <property type="match status" value="1"/>
</dbReference>
<dbReference type="RefSeq" id="WP_144847184.1">
    <property type="nucleotide sequence ID" value="NZ_VNJI01000013.1"/>
</dbReference>
<dbReference type="InterPro" id="IPR050515">
    <property type="entry name" value="Beta-lactam/transpept"/>
</dbReference>
<evidence type="ECO:0000256" key="1">
    <source>
        <dbReference type="ARBA" id="ARBA00004370"/>
    </source>
</evidence>
<dbReference type="Pfam" id="PF03717">
    <property type="entry name" value="PBP_dimer"/>
    <property type="match status" value="1"/>
</dbReference>
<feature type="compositionally biased region" description="Polar residues" evidence="4">
    <location>
        <begin position="764"/>
        <end position="775"/>
    </location>
</feature>
<dbReference type="SUPFAM" id="SSF56601">
    <property type="entry name" value="beta-lactamase/transpeptidase-like"/>
    <property type="match status" value="1"/>
</dbReference>
<dbReference type="SUPFAM" id="SSF54184">
    <property type="entry name" value="Penicillin-binding protein 2x (pbp-2x), c-terminal domain"/>
    <property type="match status" value="2"/>
</dbReference>
<protein>
    <submittedName>
        <fullName evidence="6">PASTA domain-containing protein</fullName>
    </submittedName>
</protein>
<dbReference type="InterPro" id="IPR005311">
    <property type="entry name" value="PBP_dimer"/>
</dbReference>
<feature type="region of interest" description="Disordered" evidence="4">
    <location>
        <begin position="727"/>
        <end position="775"/>
    </location>
</feature>
<comment type="similarity">
    <text evidence="2">Belongs to the transpeptidase family.</text>
</comment>
<dbReference type="Gene3D" id="3.90.1310.10">
    <property type="entry name" value="Penicillin-binding protein 2a (Domain 2)"/>
    <property type="match status" value="1"/>
</dbReference>
<dbReference type="GO" id="GO:0008658">
    <property type="term" value="F:penicillin binding"/>
    <property type="evidence" value="ECO:0007669"/>
    <property type="project" value="InterPro"/>
</dbReference>
<evidence type="ECO:0000313" key="7">
    <source>
        <dbReference type="Proteomes" id="UP000317036"/>
    </source>
</evidence>
<dbReference type="GO" id="GO:0071555">
    <property type="term" value="P:cell wall organization"/>
    <property type="evidence" value="ECO:0007669"/>
    <property type="project" value="TreeGrafter"/>
</dbReference>
<dbReference type="InterPro" id="IPR005543">
    <property type="entry name" value="PASTA_dom"/>
</dbReference>
<comment type="caution">
    <text evidence="6">The sequence shown here is derived from an EMBL/GenBank/DDBJ whole genome shotgun (WGS) entry which is preliminary data.</text>
</comment>
<feature type="domain" description="PASTA" evidence="5">
    <location>
        <begin position="611"/>
        <end position="669"/>
    </location>
</feature>
<dbReference type="PROSITE" id="PS51178">
    <property type="entry name" value="PASTA"/>
    <property type="match status" value="1"/>
</dbReference>
<dbReference type="Pfam" id="PF00905">
    <property type="entry name" value="Transpeptidase"/>
    <property type="match status" value="1"/>
</dbReference>
<dbReference type="Gene3D" id="3.30.450.330">
    <property type="match status" value="1"/>
</dbReference>
<dbReference type="InterPro" id="IPR001460">
    <property type="entry name" value="PCN-bd_Tpept"/>
</dbReference>
<organism evidence="6 7">
    <name type="scientific">Paenibacillus cremeus</name>
    <dbReference type="NCBI Taxonomy" id="2163881"/>
    <lineage>
        <taxon>Bacteria</taxon>
        <taxon>Bacillati</taxon>
        <taxon>Bacillota</taxon>
        <taxon>Bacilli</taxon>
        <taxon>Bacillales</taxon>
        <taxon>Paenibacillaceae</taxon>
        <taxon>Paenibacillus</taxon>
    </lineage>
</organism>
<dbReference type="SMART" id="SM00740">
    <property type="entry name" value="PASTA"/>
    <property type="match status" value="2"/>
</dbReference>
<evidence type="ECO:0000256" key="2">
    <source>
        <dbReference type="ARBA" id="ARBA00007171"/>
    </source>
</evidence>
<comment type="subcellular location">
    <subcellularLocation>
        <location evidence="1">Membrane</location>
    </subcellularLocation>
</comment>
<feature type="compositionally biased region" description="Basic and acidic residues" evidence="4">
    <location>
        <begin position="737"/>
        <end position="759"/>
    </location>
</feature>
<evidence type="ECO:0000313" key="6">
    <source>
        <dbReference type="EMBL" id="TVY09602.1"/>
    </source>
</evidence>
<dbReference type="OrthoDB" id="9804124at2"/>
<evidence type="ECO:0000259" key="5">
    <source>
        <dbReference type="PROSITE" id="PS51178"/>
    </source>
</evidence>
<keyword evidence="3" id="KW-0472">Membrane</keyword>
<dbReference type="AlphaFoldDB" id="A0A559KBT9"/>
<reference evidence="6 7" key="1">
    <citation type="submission" date="2019-07" db="EMBL/GenBank/DDBJ databases">
        <authorList>
            <person name="Kim J."/>
        </authorList>
    </citation>
    <scope>NUCLEOTIDE SEQUENCE [LARGE SCALE GENOMIC DNA]</scope>
    <source>
        <strain evidence="6 7">JC52</strain>
    </source>
</reference>
<dbReference type="Proteomes" id="UP000317036">
    <property type="component" value="Unassembled WGS sequence"/>
</dbReference>
<dbReference type="InterPro" id="IPR012338">
    <property type="entry name" value="Beta-lactam/transpept-like"/>
</dbReference>
<gene>
    <name evidence="6" type="ORF">FPZ49_12755</name>
</gene>
<name>A0A559KBT9_9BACL</name>
<dbReference type="GO" id="GO:0005886">
    <property type="term" value="C:plasma membrane"/>
    <property type="evidence" value="ECO:0007669"/>
    <property type="project" value="TreeGrafter"/>
</dbReference>
<dbReference type="Gene3D" id="3.40.710.10">
    <property type="entry name" value="DD-peptidase/beta-lactamase superfamily"/>
    <property type="match status" value="1"/>
</dbReference>
<sequence length="775" mass="84858">MTKKVKLRSLLVGGLFTLLFVFLVTRLYWVQVVQGAELLSMAKERWAADDELRAVRGAILDRNDKVLAEDAPAFTLALNPKTIHDKHIENDVVRGLAAILAPPQNSGAAAGLEDKIRERINKKKDNGDYYTQIELGNEGWKIDADVADQINKLVEDLQKRIDGKNKSVGILLLPESKRFYPGGKLASHILGYTSKEGKPIMGIEAQLDNFLKGTPGFLKTETDRYGVELPNSTANFQKAINGDNVRLTIDKNIQFYIENALDKVNEKWHPKSLTAIAVDPKTMEILGIANTPSFNPNRYWDTKQMSDFQNHAVASQYEPGSTFKLVTLAATVEEGLFNPTETYQSGSIQVPGRKLHDHNVTGWGKITYLEGLKRSSNVAFVKLGYEKLGETKLRQYIDKFGFGAKTNVDIPGEVPGLVNMKYPAEFATATYGQGLTATAIQQTAAYGAIANGGKLMWPHIIKEIYNPETGEVIQKNEPQVVRQVVSEKTAKQVSDYLEGVVSDKDIGTGRKAYIEGYRIAGKTGTANLVDPGEKGYAEGKWVISFIGYAPIEDPRILVTIIADQPDLGGDYHLGGDVAAPAFKEIVSQTLRYMGIAPSTVQQQQQIQATERDTRTTTPDLTGMPLDQVKSTMNKFGVTVEALGKGAKVLAQSPVPGTEIGSSQRIYVLMQEGGSDISVPDLSGKSLRDALEVCSFIKLHCSSTGEGYVTSQTLDGTGDSRVLTLQLKPLNQIQDTTDNDKQDKSDKSDKTDKPDKKVKAESVSVKPQNGTTAKKP</sequence>
<dbReference type="PANTHER" id="PTHR30627:SF26">
    <property type="entry name" value="PENICILLIN-BINDING PROTEIN 2B"/>
    <property type="match status" value="1"/>
</dbReference>
<dbReference type="Pfam" id="PF03793">
    <property type="entry name" value="PASTA"/>
    <property type="match status" value="1"/>
</dbReference>
<keyword evidence="7" id="KW-1185">Reference proteome</keyword>